<dbReference type="OrthoDB" id="364843at2759"/>
<dbReference type="EMBL" id="BDSA01000001">
    <property type="protein sequence ID" value="GBE59403.1"/>
    <property type="molecule type" value="Genomic_DNA"/>
</dbReference>
<sequence length="734" mass="84070">MRAIPQLYAMCFVANPPGGGFNYHGRSTYVERHFGCRLLSSKSQRATSSVGAQQDSKQYGGMLDGPYYNQDFEEAAFSAAIDDMAEEDGSADEMDDIERQLLEARCENELYNRLNRMVRRSAEFEMPKTYVETQAMYPPGRPDDEAANRKPDEIRLKEYLSNRNATGAENIRSKDQLDADTTIVTAVSDCNEPLETRLEQHKGRKPQLTDEEIERTRAEVPPLKSQFDEYAPIKLPANANTTSELISGIIQMPDIKDKKFLQESIKIKDYSEPSRPPLDEDEVWLRGINEERAKRGEPELRCAEGEKLSDNAEFIREKRALELREVRDIRRIAHEARENREALKHTFYRKLPRNNMGFAELKASDIGQLSFQEVKEELRARGYRTSGGEKMARLRLEHALTDSGEWRYRNIVTQPLDETNENLPQTARERIADLKQKVKFINESGWGGDMVTTISRLRAKNDLIKFHDDPVGYLGLDMSDPSQQISPEEAEELRNAPVVHDTAFIKAMQDPINRLPDIIPRTFNLQHDVERPYPRYAATHKAELEDMKREYLSFKGGIHEETLPEISQRFEISLDFLGDACCRLGAQPPVALDMPLRGIISYSAIWDLAEFLNIADTLEVEAFYSILNIKEVAAELGKTVKEVEEACESLNIKLPFGAETKLNLHCLLVVEKLLKTPDLDVDLLAQDPSYRNRFRDPYDNRPYFPNSMRDDIHREAIEKGALFEQPEFHGDEVN</sequence>
<proteinExistence type="predicted"/>
<reference evidence="1 2" key="1">
    <citation type="journal article" date="2017" name="BMC Genomics">
        <title>Whole-genome assembly of Babesia ovata and comparative genomics between closely related pathogens.</title>
        <authorList>
            <person name="Yamagishi J."/>
            <person name="Asada M."/>
            <person name="Hakimi H."/>
            <person name="Tanaka T.Q."/>
            <person name="Sugimoto C."/>
            <person name="Kawazu S."/>
        </authorList>
    </citation>
    <scope>NUCLEOTIDE SEQUENCE [LARGE SCALE GENOMIC DNA]</scope>
    <source>
        <strain evidence="1 2">Miyake</strain>
    </source>
</reference>
<dbReference type="AlphaFoldDB" id="A0A2H6K8T7"/>
<evidence type="ECO:0000313" key="1">
    <source>
        <dbReference type="EMBL" id="GBE59403.1"/>
    </source>
</evidence>
<protein>
    <recommendedName>
        <fullName evidence="3">SAP domain-containing protein</fullName>
    </recommendedName>
</protein>
<name>A0A2H6K8T7_9APIC</name>
<organism evidence="1 2">
    <name type="scientific">Babesia ovata</name>
    <dbReference type="NCBI Taxonomy" id="189622"/>
    <lineage>
        <taxon>Eukaryota</taxon>
        <taxon>Sar</taxon>
        <taxon>Alveolata</taxon>
        <taxon>Apicomplexa</taxon>
        <taxon>Aconoidasida</taxon>
        <taxon>Piroplasmida</taxon>
        <taxon>Babesiidae</taxon>
        <taxon>Babesia</taxon>
    </lineage>
</organism>
<evidence type="ECO:0000313" key="2">
    <source>
        <dbReference type="Proteomes" id="UP000236319"/>
    </source>
</evidence>
<evidence type="ECO:0008006" key="3">
    <source>
        <dbReference type="Google" id="ProtNLM"/>
    </source>
</evidence>
<dbReference type="RefSeq" id="XP_028865646.1">
    <property type="nucleotide sequence ID" value="XM_029009813.1"/>
</dbReference>
<gene>
    <name evidence="1" type="ORF">BOVATA_008960</name>
</gene>
<accession>A0A2H6K8T7</accession>
<dbReference type="VEuPathDB" id="PiroplasmaDB:BOVATA_008960"/>
<dbReference type="GeneID" id="39873173"/>
<comment type="caution">
    <text evidence="1">The sequence shown here is derived from an EMBL/GenBank/DDBJ whole genome shotgun (WGS) entry which is preliminary data.</text>
</comment>
<keyword evidence="2" id="KW-1185">Reference proteome</keyword>
<dbReference type="Proteomes" id="UP000236319">
    <property type="component" value="Unassembled WGS sequence"/>
</dbReference>